<dbReference type="EMBL" id="SPQA01000002">
    <property type="protein sequence ID" value="TFU31725.1"/>
    <property type="molecule type" value="Genomic_DNA"/>
</dbReference>
<protein>
    <submittedName>
        <fullName evidence="7">Beta-methylgalactoside transporter</fullName>
    </submittedName>
</protein>
<sequence length="342" mass="36155">MKEERQVFKVASQKSGKAFSLGDFLTKNSMYIVVAAMILYTGITQDNFFTLGNAANIMANTSVRFIIALGVSGCLIIRGTDLSAGRIVGLTAIITATLVQQPDFAGKFFPNLPNLPIIVPLLLALLVGALLGLLNGAIVSYLNVPPFLATLGTQIMTYGFVLIYSQSKPIGTFKDEFVAFGQGKLFGFLPYITIVAAVVGLAMWILYNKTRYGKYMYAIGGNENAAEVSGVNVRFSKIKIFLLAGLLYGLAGFLLSAKTGSAGAGAGMGYELDAIASATIGGVSTAGGQGTVPGILLGVFVFELLKVCLTYLGVTPDMTNVIQGIVIIVAVALDIRKTMVRR</sequence>
<evidence type="ECO:0000256" key="5">
    <source>
        <dbReference type="ARBA" id="ARBA00023136"/>
    </source>
</evidence>
<keyword evidence="3 6" id="KW-0812">Transmembrane</keyword>
<feature type="transmembrane region" description="Helical" evidence="6">
    <location>
        <begin position="240"/>
        <end position="257"/>
    </location>
</feature>
<feature type="transmembrane region" description="Helical" evidence="6">
    <location>
        <begin position="185"/>
        <end position="207"/>
    </location>
</feature>
<feature type="transmembrane region" description="Helical" evidence="6">
    <location>
        <begin position="84"/>
        <end position="102"/>
    </location>
</feature>
<feature type="transmembrane region" description="Helical" evidence="6">
    <location>
        <begin position="21"/>
        <end position="43"/>
    </location>
</feature>
<dbReference type="PANTHER" id="PTHR32196">
    <property type="entry name" value="ABC TRANSPORTER PERMEASE PROTEIN YPHD-RELATED-RELATED"/>
    <property type="match status" value="1"/>
</dbReference>
<feature type="transmembrane region" description="Helical" evidence="6">
    <location>
        <begin position="55"/>
        <end position="77"/>
    </location>
</feature>
<feature type="transmembrane region" description="Helical" evidence="6">
    <location>
        <begin position="320"/>
        <end position="336"/>
    </location>
</feature>
<dbReference type="CDD" id="cd06579">
    <property type="entry name" value="TM_PBP1_transp_AraH_like"/>
    <property type="match status" value="1"/>
</dbReference>
<evidence type="ECO:0000256" key="2">
    <source>
        <dbReference type="ARBA" id="ARBA00022475"/>
    </source>
</evidence>
<dbReference type="AlphaFoldDB" id="A0A4Y9FR70"/>
<dbReference type="Pfam" id="PF02653">
    <property type="entry name" value="BPD_transp_2"/>
    <property type="match status" value="1"/>
</dbReference>
<comment type="caution">
    <text evidence="7">The sequence shown here is derived from an EMBL/GenBank/DDBJ whole genome shotgun (WGS) entry which is preliminary data.</text>
</comment>
<feature type="transmembrane region" description="Helical" evidence="6">
    <location>
        <begin position="114"/>
        <end position="134"/>
    </location>
</feature>
<dbReference type="Proteomes" id="UP000297747">
    <property type="component" value="Unassembled WGS sequence"/>
</dbReference>
<dbReference type="OrthoDB" id="9813906at2"/>
<organism evidence="7 8">
    <name type="scientific">Streptococcus acidominimus</name>
    <dbReference type="NCBI Taxonomy" id="1326"/>
    <lineage>
        <taxon>Bacteria</taxon>
        <taxon>Bacillati</taxon>
        <taxon>Bacillota</taxon>
        <taxon>Bacilli</taxon>
        <taxon>Lactobacillales</taxon>
        <taxon>Streptococcaceae</taxon>
        <taxon>Streptococcus</taxon>
    </lineage>
</organism>
<keyword evidence="5 6" id="KW-0472">Membrane</keyword>
<proteinExistence type="predicted"/>
<evidence type="ECO:0000313" key="8">
    <source>
        <dbReference type="Proteomes" id="UP000297747"/>
    </source>
</evidence>
<evidence type="ECO:0000256" key="1">
    <source>
        <dbReference type="ARBA" id="ARBA00004651"/>
    </source>
</evidence>
<keyword evidence="4 6" id="KW-1133">Transmembrane helix</keyword>
<gene>
    <name evidence="7" type="ORF">E4U01_00835</name>
</gene>
<keyword evidence="2" id="KW-1003">Cell membrane</keyword>
<dbReference type="PANTHER" id="PTHR32196:SF18">
    <property type="entry name" value="GALACTOSE_METHYL GALACTOSIDE IMPORT PERMEASE PROTEIN MGLC"/>
    <property type="match status" value="1"/>
</dbReference>
<dbReference type="InterPro" id="IPR001851">
    <property type="entry name" value="ABC_transp_permease"/>
</dbReference>
<evidence type="ECO:0000313" key="7">
    <source>
        <dbReference type="EMBL" id="TFU31725.1"/>
    </source>
</evidence>
<name>A0A4Y9FR70_STRAI</name>
<feature type="transmembrane region" description="Helical" evidence="6">
    <location>
        <begin position="146"/>
        <end position="165"/>
    </location>
</feature>
<dbReference type="GO" id="GO:0005886">
    <property type="term" value="C:plasma membrane"/>
    <property type="evidence" value="ECO:0007669"/>
    <property type="project" value="UniProtKB-SubCell"/>
</dbReference>
<comment type="subcellular location">
    <subcellularLocation>
        <location evidence="1">Cell membrane</location>
        <topology evidence="1">Multi-pass membrane protein</topology>
    </subcellularLocation>
</comment>
<evidence type="ECO:0000256" key="4">
    <source>
        <dbReference type="ARBA" id="ARBA00022989"/>
    </source>
</evidence>
<dbReference type="GO" id="GO:0022857">
    <property type="term" value="F:transmembrane transporter activity"/>
    <property type="evidence" value="ECO:0007669"/>
    <property type="project" value="InterPro"/>
</dbReference>
<evidence type="ECO:0000256" key="3">
    <source>
        <dbReference type="ARBA" id="ARBA00022692"/>
    </source>
</evidence>
<evidence type="ECO:0000256" key="6">
    <source>
        <dbReference type="SAM" id="Phobius"/>
    </source>
</evidence>
<accession>A0A4Y9FR70</accession>
<reference evidence="7 8" key="1">
    <citation type="submission" date="2019-03" db="EMBL/GenBank/DDBJ databases">
        <title>Diversity of the mouse oral microbiome.</title>
        <authorList>
            <person name="Joseph S."/>
            <person name="Aduse-Opoku J."/>
            <person name="Curtis M."/>
            <person name="Wade W."/>
            <person name="Hashim A."/>
        </authorList>
    </citation>
    <scope>NUCLEOTIDE SEQUENCE [LARGE SCALE GENOMIC DNA]</scope>
    <source>
        <strain evidence="7 8">HT4</strain>
    </source>
</reference>